<dbReference type="EMBL" id="JACHDN010000001">
    <property type="protein sequence ID" value="MBB5472525.1"/>
    <property type="molecule type" value="Genomic_DNA"/>
</dbReference>
<dbReference type="EMBL" id="BJVQ01000037">
    <property type="protein sequence ID" value="GEL47442.1"/>
    <property type="molecule type" value="Genomic_DNA"/>
</dbReference>
<gene>
    <name evidence="2" type="ORF">CHO01_25580</name>
    <name evidence="3" type="ORF">HNR08_001261</name>
</gene>
<dbReference type="RefSeq" id="WP_183834876.1">
    <property type="nucleotide sequence ID" value="NZ_BJVQ01000037.1"/>
</dbReference>
<keyword evidence="1" id="KW-1133">Transmembrane helix</keyword>
<accession>A0A511FE38</accession>
<dbReference type="Proteomes" id="UP000564629">
    <property type="component" value="Unassembled WGS sequence"/>
</dbReference>
<evidence type="ECO:0000313" key="5">
    <source>
        <dbReference type="Proteomes" id="UP000564629"/>
    </source>
</evidence>
<protein>
    <submittedName>
        <fullName evidence="2">Uncharacterized protein</fullName>
    </submittedName>
</protein>
<keyword evidence="4" id="KW-1185">Reference proteome</keyword>
<organism evidence="2 4">
    <name type="scientific">Cellulomonas hominis</name>
    <dbReference type="NCBI Taxonomy" id="156981"/>
    <lineage>
        <taxon>Bacteria</taxon>
        <taxon>Bacillati</taxon>
        <taxon>Actinomycetota</taxon>
        <taxon>Actinomycetes</taxon>
        <taxon>Micrococcales</taxon>
        <taxon>Cellulomonadaceae</taxon>
        <taxon>Cellulomonas</taxon>
    </lineage>
</organism>
<keyword evidence="1" id="KW-0812">Transmembrane</keyword>
<dbReference type="Proteomes" id="UP000321723">
    <property type="component" value="Unassembled WGS sequence"/>
</dbReference>
<reference evidence="3 5" key="2">
    <citation type="submission" date="2020-08" db="EMBL/GenBank/DDBJ databases">
        <title>Sequencing the genomes of 1000 actinobacteria strains.</title>
        <authorList>
            <person name="Klenk H.-P."/>
        </authorList>
    </citation>
    <scope>NUCLEOTIDE SEQUENCE [LARGE SCALE GENOMIC DNA]</scope>
    <source>
        <strain evidence="3 5">DSM 9581</strain>
    </source>
</reference>
<proteinExistence type="predicted"/>
<evidence type="ECO:0000313" key="4">
    <source>
        <dbReference type="Proteomes" id="UP000321723"/>
    </source>
</evidence>
<dbReference type="AlphaFoldDB" id="A0A511FE38"/>
<evidence type="ECO:0000313" key="2">
    <source>
        <dbReference type="EMBL" id="GEL47442.1"/>
    </source>
</evidence>
<evidence type="ECO:0000256" key="1">
    <source>
        <dbReference type="SAM" id="Phobius"/>
    </source>
</evidence>
<keyword evidence="1" id="KW-0472">Membrane</keyword>
<comment type="caution">
    <text evidence="2">The sequence shown here is derived from an EMBL/GenBank/DDBJ whole genome shotgun (WGS) entry which is preliminary data.</text>
</comment>
<name>A0A511FE38_9CELL</name>
<feature type="transmembrane region" description="Helical" evidence="1">
    <location>
        <begin position="31"/>
        <end position="49"/>
    </location>
</feature>
<evidence type="ECO:0000313" key="3">
    <source>
        <dbReference type="EMBL" id="MBB5472525.1"/>
    </source>
</evidence>
<sequence length="56" mass="5794">MIRVLVVCLVAALALVVWVVLDPTPSLDGAVLPPALVVVAVALVVASHAERTRGRP</sequence>
<reference evidence="2 4" key="1">
    <citation type="submission" date="2019-07" db="EMBL/GenBank/DDBJ databases">
        <title>Whole genome shotgun sequence of Cellulomonas hominis NBRC 16055.</title>
        <authorList>
            <person name="Hosoyama A."/>
            <person name="Uohara A."/>
            <person name="Ohji S."/>
            <person name="Ichikawa N."/>
        </authorList>
    </citation>
    <scope>NUCLEOTIDE SEQUENCE [LARGE SCALE GENOMIC DNA]</scope>
    <source>
        <strain evidence="2 4">NBRC 16055</strain>
    </source>
</reference>